<dbReference type="Gene3D" id="1.25.40.20">
    <property type="entry name" value="Ankyrin repeat-containing domain"/>
    <property type="match status" value="1"/>
</dbReference>
<dbReference type="PROSITE" id="PS50088">
    <property type="entry name" value="ANK_REPEAT"/>
    <property type="match status" value="3"/>
</dbReference>
<evidence type="ECO:0000256" key="3">
    <source>
        <dbReference type="PROSITE-ProRule" id="PRU00023"/>
    </source>
</evidence>
<feature type="signal peptide" evidence="4">
    <location>
        <begin position="1"/>
        <end position="24"/>
    </location>
</feature>
<evidence type="ECO:0000313" key="6">
    <source>
        <dbReference type="Proteomes" id="UP000021816"/>
    </source>
</evidence>
<dbReference type="InterPro" id="IPR036770">
    <property type="entry name" value="Ankyrin_rpt-contain_sf"/>
</dbReference>
<dbReference type="PANTHER" id="PTHR24201:SF16">
    <property type="entry name" value="ANKYRIN-1-LIKE-RELATED"/>
    <property type="match status" value="1"/>
</dbReference>
<dbReference type="PATRIC" id="fig|1454003.3.peg.3561"/>
<dbReference type="SMART" id="SM00248">
    <property type="entry name" value="ANK"/>
    <property type="match status" value="3"/>
</dbReference>
<dbReference type="InterPro" id="IPR050776">
    <property type="entry name" value="Ank_Repeat/CDKN_Inhibitor"/>
</dbReference>
<evidence type="ECO:0000313" key="5">
    <source>
        <dbReference type="EMBL" id="EXI77871.1"/>
    </source>
</evidence>
<feature type="chain" id="PRO_5001462497" evidence="4">
    <location>
        <begin position="25"/>
        <end position="451"/>
    </location>
</feature>
<organism evidence="5 6">
    <name type="scientific">Candidatus Accumulibacter appositus</name>
    <dbReference type="NCBI Taxonomy" id="1454003"/>
    <lineage>
        <taxon>Bacteria</taxon>
        <taxon>Pseudomonadati</taxon>
        <taxon>Pseudomonadota</taxon>
        <taxon>Betaproteobacteria</taxon>
        <taxon>Candidatus Accumulibacter</taxon>
    </lineage>
</organism>
<dbReference type="PROSITE" id="PS51257">
    <property type="entry name" value="PROKAR_LIPOPROTEIN"/>
    <property type="match status" value="1"/>
</dbReference>
<keyword evidence="4" id="KW-0732">Signal</keyword>
<feature type="repeat" description="ANK" evidence="3">
    <location>
        <begin position="323"/>
        <end position="355"/>
    </location>
</feature>
<dbReference type="AlphaFoldDB" id="A0A011NRB9"/>
<gene>
    <name evidence="5" type="ORF">AW10_03506</name>
</gene>
<evidence type="ECO:0000256" key="4">
    <source>
        <dbReference type="SAM" id="SignalP"/>
    </source>
</evidence>
<evidence type="ECO:0000256" key="2">
    <source>
        <dbReference type="ARBA" id="ARBA00023043"/>
    </source>
</evidence>
<keyword evidence="1" id="KW-0677">Repeat</keyword>
<dbReference type="InterPro" id="IPR002110">
    <property type="entry name" value="Ankyrin_rpt"/>
</dbReference>
<reference evidence="5 6" key="1">
    <citation type="submission" date="2014-02" db="EMBL/GenBank/DDBJ databases">
        <title>Expanding our view of genomic diversity in Candidatus Accumulibacter clades.</title>
        <authorList>
            <person name="Skennerton C.T."/>
            <person name="Barr J.J."/>
            <person name="Slater F.R."/>
            <person name="Bond P.L."/>
            <person name="Tyson G.W."/>
        </authorList>
    </citation>
    <scope>NUCLEOTIDE SEQUENCE [LARGE SCALE GENOMIC DNA]</scope>
    <source>
        <strain evidence="6">BA-92</strain>
    </source>
</reference>
<dbReference type="Proteomes" id="UP000021816">
    <property type="component" value="Unassembled WGS sequence"/>
</dbReference>
<dbReference type="SUPFAM" id="SSF48403">
    <property type="entry name" value="Ankyrin repeat"/>
    <property type="match status" value="1"/>
</dbReference>
<proteinExistence type="predicted"/>
<dbReference type="PANTHER" id="PTHR24201">
    <property type="entry name" value="ANK_REP_REGION DOMAIN-CONTAINING PROTEIN"/>
    <property type="match status" value="1"/>
</dbReference>
<feature type="repeat" description="ANK" evidence="3">
    <location>
        <begin position="356"/>
        <end position="388"/>
    </location>
</feature>
<sequence>MKRVRALLCATMLMLALVGCQTTGNVSTQYDVSAGRNAGLVLFSVSHDKNKDHFLPRGADLKFSVDFRGVDNNTEIPAAFSHDTLAPLPTSAFDAVWGRVYVRELAAGRYELSGWSLQRDIGSNARIIKPKKPAVPIVFEVRPGTVTYIGNIHGRLVANKSLRGFDLSAGVFPQITNEAVRDMKVILKDYPQLAGKVVVASLRSGPWQADSAIGGTLATSQLMQACMSYEEPLAVEKIGQGDIRSREDATAHARKVCEFLAKSCATDPNADRCRSVLSPFGLASEKGTEASGAALLNAATKGLTGTVKSLLAEGIDPNVRNAVGWTPLMLAAAEKHADTVAVLLEAGADPNAENTLGRTALMFASIYGQDSIVRLLLERDAKPDLVPKDHSGWTALMAAAARGQVTTVGLLLSHGADPYIESKDGKAAIDLAREHGHSSVVRRLSEIPGRN</sequence>
<feature type="repeat" description="ANK" evidence="3">
    <location>
        <begin position="391"/>
        <end position="423"/>
    </location>
</feature>
<evidence type="ECO:0000256" key="1">
    <source>
        <dbReference type="ARBA" id="ARBA00022737"/>
    </source>
</evidence>
<comment type="caution">
    <text evidence="5">The sequence shown here is derived from an EMBL/GenBank/DDBJ whole genome shotgun (WGS) entry which is preliminary data.</text>
</comment>
<accession>A0A011NRB9</accession>
<dbReference type="PROSITE" id="PS50297">
    <property type="entry name" value="ANK_REP_REGION"/>
    <property type="match status" value="3"/>
</dbReference>
<dbReference type="EMBL" id="JEMX01000088">
    <property type="protein sequence ID" value="EXI77871.1"/>
    <property type="molecule type" value="Genomic_DNA"/>
</dbReference>
<protein>
    <submittedName>
        <fullName evidence="5">Ankyrin repeat protein</fullName>
    </submittedName>
</protein>
<name>A0A011NRB9_9PROT</name>
<keyword evidence="2 3" id="KW-0040">ANK repeat</keyword>
<dbReference type="STRING" id="1454003.AW10_03506"/>
<dbReference type="Pfam" id="PF12796">
    <property type="entry name" value="Ank_2"/>
    <property type="match status" value="2"/>
</dbReference>